<dbReference type="PANTHER" id="PTHR43433">
    <property type="entry name" value="HYDROLASE, ALPHA/BETA FOLD FAMILY PROTEIN"/>
    <property type="match status" value="1"/>
</dbReference>
<proteinExistence type="predicted"/>
<dbReference type="AlphaFoldDB" id="C4XSY9"/>
<dbReference type="InterPro" id="IPR000073">
    <property type="entry name" value="AB_hydrolase_1"/>
</dbReference>
<dbReference type="eggNOG" id="COG2267">
    <property type="taxonomic scope" value="Bacteria"/>
</dbReference>
<dbReference type="HOGENOM" id="CLU_020336_49_1_7"/>
<dbReference type="STRING" id="573370.DMR_23400"/>
<dbReference type="PANTHER" id="PTHR43433:SF5">
    <property type="entry name" value="AB HYDROLASE-1 DOMAIN-CONTAINING PROTEIN"/>
    <property type="match status" value="1"/>
</dbReference>
<dbReference type="RefSeq" id="WP_015861013.1">
    <property type="nucleotide sequence ID" value="NC_012796.1"/>
</dbReference>
<organism evidence="2 3">
    <name type="scientific">Solidesulfovibrio magneticus (strain ATCC 700980 / DSM 13731 / RS-1)</name>
    <name type="common">Desulfovibrio magneticus</name>
    <dbReference type="NCBI Taxonomy" id="573370"/>
    <lineage>
        <taxon>Bacteria</taxon>
        <taxon>Pseudomonadati</taxon>
        <taxon>Thermodesulfobacteriota</taxon>
        <taxon>Desulfovibrionia</taxon>
        <taxon>Desulfovibrionales</taxon>
        <taxon>Desulfovibrionaceae</taxon>
        <taxon>Solidesulfovibrio</taxon>
    </lineage>
</organism>
<dbReference type="InterPro" id="IPR050471">
    <property type="entry name" value="AB_hydrolase"/>
</dbReference>
<evidence type="ECO:0000259" key="1">
    <source>
        <dbReference type="Pfam" id="PF00561"/>
    </source>
</evidence>
<feature type="domain" description="AB hydrolase-1" evidence="1">
    <location>
        <begin position="26"/>
        <end position="269"/>
    </location>
</feature>
<dbReference type="Pfam" id="PF00561">
    <property type="entry name" value="Abhydrolase_1"/>
    <property type="match status" value="1"/>
</dbReference>
<dbReference type="OrthoDB" id="5385630at2"/>
<evidence type="ECO:0000313" key="3">
    <source>
        <dbReference type="Proteomes" id="UP000009071"/>
    </source>
</evidence>
<dbReference type="Gene3D" id="3.40.50.1820">
    <property type="entry name" value="alpha/beta hydrolase"/>
    <property type="match status" value="1"/>
</dbReference>
<accession>C4XSY9</accession>
<gene>
    <name evidence="2" type="ordered locus">DMR_23400</name>
</gene>
<dbReference type="KEGG" id="dma:DMR_23400"/>
<reference evidence="2 3" key="1">
    <citation type="journal article" date="2009" name="Genome Res.">
        <title>Whole genome sequence of Desulfovibrio magneticus strain RS-1 revealed common gene clusters in magnetotactic bacteria.</title>
        <authorList>
            <person name="Nakazawa H."/>
            <person name="Arakaki A."/>
            <person name="Narita-Yamada S."/>
            <person name="Yashiro I."/>
            <person name="Jinno K."/>
            <person name="Aoki N."/>
            <person name="Tsuruyama A."/>
            <person name="Okamura Y."/>
            <person name="Tanikawa S."/>
            <person name="Fujita N."/>
            <person name="Takeyama H."/>
            <person name="Matsunaga T."/>
        </authorList>
    </citation>
    <scope>NUCLEOTIDE SEQUENCE [LARGE SCALE GENOMIC DNA]</scope>
    <source>
        <strain evidence="3">ATCC 700980 / DSM 13731 / RS-1</strain>
    </source>
</reference>
<dbReference type="InterPro" id="IPR029058">
    <property type="entry name" value="AB_hydrolase_fold"/>
</dbReference>
<sequence>MNAGSTPCRVETSLGPVEYAAYGDGPPLLCLHGAMGGHDQSTILGRLLAPEGWRVLAVSRPGYLGTPLGGREAPETQADLCAALLEHLDVGPAAVMAVSGGGPCAVHLALGHPRLTRGLVLVSTCSGRITERLPLAWHMLRLAARFPRLGAMLRPKAASPEQAVKRGFGDPASRRAVMNDPEALALFAELSAQTRSRLGERLAGTVNDVAVTRSRDYPLEDVAVPTLVVHGTADPHVAFAAHGKQLAERIPGARLAALNGGEHAAIFSHRGQAQQAVAAFLSGLPDA</sequence>
<name>C4XSY9_SOLM1</name>
<dbReference type="EMBL" id="AP010904">
    <property type="protein sequence ID" value="BAH75831.1"/>
    <property type="molecule type" value="Genomic_DNA"/>
</dbReference>
<keyword evidence="3" id="KW-1185">Reference proteome</keyword>
<dbReference type="Proteomes" id="UP000009071">
    <property type="component" value="Chromosome"/>
</dbReference>
<protein>
    <submittedName>
        <fullName evidence="2">Esterase</fullName>
    </submittedName>
</protein>
<dbReference type="SUPFAM" id="SSF53474">
    <property type="entry name" value="alpha/beta-Hydrolases"/>
    <property type="match status" value="1"/>
</dbReference>
<evidence type="ECO:0000313" key="2">
    <source>
        <dbReference type="EMBL" id="BAH75831.1"/>
    </source>
</evidence>